<keyword evidence="4" id="KW-1185">Reference proteome</keyword>
<keyword evidence="1" id="KW-0732">Signal</keyword>
<evidence type="ECO:0000313" key="4">
    <source>
        <dbReference type="Proteomes" id="UP000241964"/>
    </source>
</evidence>
<gene>
    <name evidence="3" type="ORF">CLV60_101173</name>
</gene>
<dbReference type="GO" id="GO:0004622">
    <property type="term" value="F:phosphatidylcholine lysophospholipase activity"/>
    <property type="evidence" value="ECO:0007669"/>
    <property type="project" value="TreeGrafter"/>
</dbReference>
<dbReference type="EMBL" id="PYAS01000001">
    <property type="protein sequence ID" value="PSL33804.1"/>
    <property type="molecule type" value="Genomic_DNA"/>
</dbReference>
<dbReference type="OrthoDB" id="9796689at2"/>
<dbReference type="Proteomes" id="UP000241964">
    <property type="component" value="Unassembled WGS sequence"/>
</dbReference>
<dbReference type="InterPro" id="IPR013830">
    <property type="entry name" value="SGNH_hydro"/>
</dbReference>
<dbReference type="AlphaFoldDB" id="A0A2P8GIK3"/>
<evidence type="ECO:0000313" key="3">
    <source>
        <dbReference type="EMBL" id="PSL33804.1"/>
    </source>
</evidence>
<dbReference type="CDD" id="cd00229">
    <property type="entry name" value="SGNH_hydrolase"/>
    <property type="match status" value="1"/>
</dbReference>
<dbReference type="PANTHER" id="PTHR30383:SF5">
    <property type="entry name" value="SGNH HYDROLASE-TYPE ESTERASE DOMAIN-CONTAINING PROTEIN"/>
    <property type="match status" value="1"/>
</dbReference>
<dbReference type="InterPro" id="IPR036514">
    <property type="entry name" value="SGNH_hydro_sf"/>
</dbReference>
<dbReference type="PANTHER" id="PTHR30383">
    <property type="entry name" value="THIOESTERASE 1/PROTEASE 1/LYSOPHOSPHOLIPASE L1"/>
    <property type="match status" value="1"/>
</dbReference>
<protein>
    <submittedName>
        <fullName evidence="3">Lysophospholipase L1-like esterase</fullName>
    </submittedName>
</protein>
<dbReference type="InterPro" id="IPR051532">
    <property type="entry name" value="Ester_Hydrolysis_Enzymes"/>
</dbReference>
<accession>A0A2P8GIK3</accession>
<evidence type="ECO:0000256" key="1">
    <source>
        <dbReference type="SAM" id="SignalP"/>
    </source>
</evidence>
<name>A0A2P8GIK3_9BACT</name>
<feature type="domain" description="SGNH hydrolase-type esterase" evidence="2">
    <location>
        <begin position="49"/>
        <end position="222"/>
    </location>
</feature>
<reference evidence="3 4" key="1">
    <citation type="submission" date="2018-03" db="EMBL/GenBank/DDBJ databases">
        <title>Genomic Encyclopedia of Archaeal and Bacterial Type Strains, Phase II (KMG-II): from individual species to whole genera.</title>
        <authorList>
            <person name="Goeker M."/>
        </authorList>
    </citation>
    <scope>NUCLEOTIDE SEQUENCE [LARGE SCALE GENOMIC DNA]</scope>
    <source>
        <strain evidence="3 4">DSM 29057</strain>
    </source>
</reference>
<proteinExistence type="predicted"/>
<dbReference type="SUPFAM" id="SSF52266">
    <property type="entry name" value="SGNH hydrolase"/>
    <property type="match status" value="1"/>
</dbReference>
<feature type="signal peptide" evidence="1">
    <location>
        <begin position="1"/>
        <end position="20"/>
    </location>
</feature>
<evidence type="ECO:0000259" key="2">
    <source>
        <dbReference type="Pfam" id="PF13472"/>
    </source>
</evidence>
<feature type="chain" id="PRO_5015161347" evidence="1">
    <location>
        <begin position="21"/>
        <end position="233"/>
    </location>
</feature>
<sequence>MLKILSAASLALLATYSAFAQVADTTYLSGLKKELRTEWPKSRRINIVFHGHSVPAGYWDNHEVHTLESYPNLFLKTLKGHYPYAVVNVIVTAIGGENSVSGAKRFEAEVLPHQPDVIFIDYALNDRFQPLDKTREALEKMIRAAQARNIKVILVTPSPDQRIDIADPSNPLDPYAAQIRELAAQYHTGLADPYIDFQKVVKEGKLKEVMSSINHPNEKGHTMIVERLMPYFL</sequence>
<organism evidence="3 4">
    <name type="scientific">Dyadobacter jiangsuensis</name>
    <dbReference type="NCBI Taxonomy" id="1591085"/>
    <lineage>
        <taxon>Bacteria</taxon>
        <taxon>Pseudomonadati</taxon>
        <taxon>Bacteroidota</taxon>
        <taxon>Cytophagia</taxon>
        <taxon>Cytophagales</taxon>
        <taxon>Spirosomataceae</taxon>
        <taxon>Dyadobacter</taxon>
    </lineage>
</organism>
<dbReference type="RefSeq" id="WP_106593493.1">
    <property type="nucleotide sequence ID" value="NZ_PYAS01000001.1"/>
</dbReference>
<comment type="caution">
    <text evidence="3">The sequence shown here is derived from an EMBL/GenBank/DDBJ whole genome shotgun (WGS) entry which is preliminary data.</text>
</comment>
<dbReference type="Gene3D" id="3.40.50.1110">
    <property type="entry name" value="SGNH hydrolase"/>
    <property type="match status" value="1"/>
</dbReference>
<dbReference type="Pfam" id="PF13472">
    <property type="entry name" value="Lipase_GDSL_2"/>
    <property type="match status" value="1"/>
</dbReference>